<dbReference type="KEGG" id="bpor:BPO_0485"/>
<accession>A0AAU0F094</accession>
<dbReference type="Proteomes" id="UP001432059">
    <property type="component" value="Chromosome"/>
</dbReference>
<keyword evidence="2" id="KW-1185">Reference proteome</keyword>
<proteinExistence type="predicted"/>
<dbReference type="RefSeq" id="WP_327984794.1">
    <property type="nucleotide sequence ID" value="NZ_CP136426.1"/>
</dbReference>
<sequence>MNFSRYQDLDEVKNFLSENKYEIQCIVAKPELNLDAVNFGDAQHPKLNTYADNIDTMKFLEMV</sequence>
<protein>
    <submittedName>
        <fullName evidence="1">Uncharacterized protein</fullName>
    </submittedName>
</protein>
<evidence type="ECO:0000313" key="1">
    <source>
        <dbReference type="EMBL" id="WOC51132.1"/>
    </source>
</evidence>
<gene>
    <name evidence="1" type="ORF">BPO_0485</name>
</gene>
<organism evidence="1 2">
    <name type="scientific">Bergeyella porcorum</name>
    <dbReference type="NCBI Taxonomy" id="1735111"/>
    <lineage>
        <taxon>Bacteria</taxon>
        <taxon>Pseudomonadati</taxon>
        <taxon>Bacteroidota</taxon>
        <taxon>Flavobacteriia</taxon>
        <taxon>Flavobacteriales</taxon>
        <taxon>Weeksellaceae</taxon>
        <taxon>Bergeyella</taxon>
    </lineage>
</organism>
<evidence type="ECO:0000313" key="2">
    <source>
        <dbReference type="Proteomes" id="UP001432059"/>
    </source>
</evidence>
<dbReference type="EMBL" id="CP136426">
    <property type="protein sequence ID" value="WOC51132.1"/>
    <property type="molecule type" value="Genomic_DNA"/>
</dbReference>
<name>A0AAU0F094_9FLAO</name>
<reference evidence="1" key="1">
    <citation type="submission" date="2023-10" db="EMBL/GenBank/DDBJ databases">
        <title>Characterization and whole genome sequencing of a novel strain of Bergeyella porcorum QD2021 isolated from pig.</title>
        <authorList>
            <person name="Liu G."/>
            <person name="Chen C."/>
            <person name="Han X."/>
        </authorList>
    </citation>
    <scope>NUCLEOTIDE SEQUENCE</scope>
    <source>
        <strain evidence="1">QD2021</strain>
    </source>
</reference>
<dbReference type="AlphaFoldDB" id="A0AAU0F094"/>